<dbReference type="InterPro" id="IPR015422">
    <property type="entry name" value="PyrdxlP-dep_Trfase_small"/>
</dbReference>
<dbReference type="PIRSF" id="PIRSF000390">
    <property type="entry name" value="PLP_StrS"/>
    <property type="match status" value="1"/>
</dbReference>
<gene>
    <name evidence="5" type="primary">wecE</name>
    <name evidence="5" type="ORF">LPTSP4_28320</name>
</gene>
<organism evidence="5 6">
    <name type="scientific">Leptospira ryugenii</name>
    <dbReference type="NCBI Taxonomy" id="1917863"/>
    <lineage>
        <taxon>Bacteria</taxon>
        <taxon>Pseudomonadati</taxon>
        <taxon>Spirochaetota</taxon>
        <taxon>Spirochaetia</taxon>
        <taxon>Leptospirales</taxon>
        <taxon>Leptospiraceae</taxon>
        <taxon>Leptospira</taxon>
    </lineage>
</organism>
<dbReference type="Gene3D" id="3.40.640.10">
    <property type="entry name" value="Type I PLP-dependent aspartate aminotransferase-like (Major domain)"/>
    <property type="match status" value="1"/>
</dbReference>
<evidence type="ECO:0000256" key="2">
    <source>
        <dbReference type="PIRSR" id="PIRSR000390-1"/>
    </source>
</evidence>
<dbReference type="GO" id="GO:0000271">
    <property type="term" value="P:polysaccharide biosynthetic process"/>
    <property type="evidence" value="ECO:0007669"/>
    <property type="project" value="TreeGrafter"/>
</dbReference>
<dbReference type="GO" id="GO:0030170">
    <property type="term" value="F:pyridoxal phosphate binding"/>
    <property type="evidence" value="ECO:0007669"/>
    <property type="project" value="TreeGrafter"/>
</dbReference>
<keyword evidence="5" id="KW-0808">Transferase</keyword>
<feature type="active site" description="Proton acceptor" evidence="2">
    <location>
        <position position="205"/>
    </location>
</feature>
<dbReference type="GO" id="GO:0008483">
    <property type="term" value="F:transaminase activity"/>
    <property type="evidence" value="ECO:0007669"/>
    <property type="project" value="UniProtKB-KW"/>
</dbReference>
<evidence type="ECO:0000313" key="6">
    <source>
        <dbReference type="Proteomes" id="UP000245133"/>
    </source>
</evidence>
<comment type="caution">
    <text evidence="5">The sequence shown here is derived from an EMBL/GenBank/DDBJ whole genome shotgun (WGS) entry which is preliminary data.</text>
</comment>
<feature type="modified residue" description="N6-(pyridoxal phosphate)lysine" evidence="3">
    <location>
        <position position="205"/>
    </location>
</feature>
<evidence type="ECO:0000256" key="1">
    <source>
        <dbReference type="ARBA" id="ARBA00037999"/>
    </source>
</evidence>
<dbReference type="PANTHER" id="PTHR30244:SF34">
    <property type="entry name" value="DTDP-4-AMINO-4,6-DIDEOXYGALACTOSE TRANSAMINASE"/>
    <property type="match status" value="1"/>
</dbReference>
<evidence type="ECO:0000313" key="5">
    <source>
        <dbReference type="EMBL" id="GBF51300.1"/>
    </source>
</evidence>
<comment type="similarity">
    <text evidence="1 4">Belongs to the DegT/DnrJ/EryC1 family.</text>
</comment>
<dbReference type="InterPro" id="IPR015424">
    <property type="entry name" value="PyrdxlP-dep_Trfase"/>
</dbReference>
<dbReference type="EMBL" id="BFBB01000008">
    <property type="protein sequence ID" value="GBF51300.1"/>
    <property type="molecule type" value="Genomic_DNA"/>
</dbReference>
<keyword evidence="5" id="KW-0032">Aminotransferase</keyword>
<dbReference type="InterPro" id="IPR015421">
    <property type="entry name" value="PyrdxlP-dep_Trfase_major"/>
</dbReference>
<dbReference type="InterPro" id="IPR000653">
    <property type="entry name" value="DegT/StrS_aminotransferase"/>
</dbReference>
<keyword evidence="6" id="KW-1185">Reference proteome</keyword>
<sequence>MNMLTTRKTFLPFALPSISEDAIEEVANVLRSGWVTSGPKVKQFEMEFADFVGAPIAIAVNSATAGLHLALESIGLTEKDAVITSAVTFTATTEVICYFKAEPILTDVDPINHLLTPETLLATIERECTWNGSELITKKSGKVVRAIMPVHLAGYTCDMERILTIAKKYRLYVIEDAAHAFPAVHKDKMIGNWGDFTVFSFYATKGITTGEGGMITMKDSSRADHIRKMRLHGINRDAFNRPGWYYEVVEAGYKYNLSDIQAALGIVQLKESHAFWERRTQIAKRYNETFSKIKGLKLPNEDLLGIHSWHLYRVEIDPEKAFVGRDTLAEELKERNIGSSLHFIPIFEHPYYKKKFQFDRNLFPNANTMYARTLSLPLFAGMTKQDEQDVIDAVLDIFQVK</sequence>
<dbReference type="SUPFAM" id="SSF53383">
    <property type="entry name" value="PLP-dependent transferases"/>
    <property type="match status" value="1"/>
</dbReference>
<evidence type="ECO:0000256" key="4">
    <source>
        <dbReference type="RuleBase" id="RU004508"/>
    </source>
</evidence>
<dbReference type="Proteomes" id="UP000245133">
    <property type="component" value="Unassembled WGS sequence"/>
</dbReference>
<accession>A0A2P2E349</accession>
<reference evidence="5 6" key="1">
    <citation type="submission" date="2018-02" db="EMBL/GenBank/DDBJ databases">
        <title>Novel Leptospira species isolated from soil and water in Japan.</title>
        <authorList>
            <person name="Nakao R."/>
            <person name="Masuzawa T."/>
        </authorList>
    </citation>
    <scope>NUCLEOTIDE SEQUENCE [LARGE SCALE GENOMIC DNA]</scope>
    <source>
        <strain evidence="5 6">YH101</strain>
    </source>
</reference>
<dbReference type="PANTHER" id="PTHR30244">
    <property type="entry name" value="TRANSAMINASE"/>
    <property type="match status" value="1"/>
</dbReference>
<dbReference type="AlphaFoldDB" id="A0A2P2E349"/>
<name>A0A2P2E349_9LEPT</name>
<dbReference type="Pfam" id="PF01041">
    <property type="entry name" value="DegT_DnrJ_EryC1"/>
    <property type="match status" value="1"/>
</dbReference>
<dbReference type="Gene3D" id="3.90.1150.10">
    <property type="entry name" value="Aspartate Aminotransferase, domain 1"/>
    <property type="match status" value="1"/>
</dbReference>
<keyword evidence="3 4" id="KW-0663">Pyridoxal phosphate</keyword>
<evidence type="ECO:0000256" key="3">
    <source>
        <dbReference type="PIRSR" id="PIRSR000390-2"/>
    </source>
</evidence>
<protein>
    <submittedName>
        <fullName evidence="5">Pyridoxal-phosphate-dependent aminotransferase</fullName>
    </submittedName>
</protein>
<dbReference type="CDD" id="cd00616">
    <property type="entry name" value="AHBA_syn"/>
    <property type="match status" value="1"/>
</dbReference>
<proteinExistence type="inferred from homology"/>